<dbReference type="PANTHER" id="PTHR43235:SF1">
    <property type="entry name" value="GLUTAMINE AMIDOTRANSFERASE PB2B2.05-RELATED"/>
    <property type="match status" value="1"/>
</dbReference>
<dbReference type="AlphaFoldDB" id="A0A919BLX6"/>
<dbReference type="GO" id="GO:0016811">
    <property type="term" value="F:hydrolase activity, acting on carbon-nitrogen (but not peptide) bonds, in linear amides"/>
    <property type="evidence" value="ECO:0007669"/>
    <property type="project" value="InterPro"/>
</dbReference>
<dbReference type="RefSeq" id="WP_189772194.1">
    <property type="nucleotide sequence ID" value="NZ_BNCK01000007.1"/>
</dbReference>
<evidence type="ECO:0000313" key="1">
    <source>
        <dbReference type="EMBL" id="GHF99456.1"/>
    </source>
</evidence>
<dbReference type="InterPro" id="IPR044668">
    <property type="entry name" value="PuuD-like"/>
</dbReference>
<dbReference type="InterPro" id="IPR011697">
    <property type="entry name" value="Peptidase_C26"/>
</dbReference>
<reference evidence="1" key="1">
    <citation type="journal article" date="2014" name="Int. J. Syst. Evol. Microbiol.">
        <title>Complete genome sequence of Corynebacterium casei LMG S-19264T (=DSM 44701T), isolated from a smear-ripened cheese.</title>
        <authorList>
            <consortium name="US DOE Joint Genome Institute (JGI-PGF)"/>
            <person name="Walter F."/>
            <person name="Albersmeier A."/>
            <person name="Kalinowski J."/>
            <person name="Ruckert C."/>
        </authorList>
    </citation>
    <scope>NUCLEOTIDE SEQUENCE</scope>
    <source>
        <strain evidence="1">KCTC 42731</strain>
    </source>
</reference>
<dbReference type="PANTHER" id="PTHR43235">
    <property type="entry name" value="GLUTAMINE AMIDOTRANSFERASE PB2B2.05-RELATED"/>
    <property type="match status" value="1"/>
</dbReference>
<dbReference type="Gene3D" id="3.40.50.880">
    <property type="match status" value="1"/>
</dbReference>
<organism evidence="1 2">
    <name type="scientific">Thalassotalea marina</name>
    <dbReference type="NCBI Taxonomy" id="1673741"/>
    <lineage>
        <taxon>Bacteria</taxon>
        <taxon>Pseudomonadati</taxon>
        <taxon>Pseudomonadota</taxon>
        <taxon>Gammaproteobacteria</taxon>
        <taxon>Alteromonadales</taxon>
        <taxon>Colwelliaceae</taxon>
        <taxon>Thalassotalea</taxon>
    </lineage>
</organism>
<proteinExistence type="predicted"/>
<dbReference type="Pfam" id="PF07722">
    <property type="entry name" value="Peptidase_C26"/>
    <property type="match status" value="1"/>
</dbReference>
<dbReference type="SUPFAM" id="SSF52317">
    <property type="entry name" value="Class I glutamine amidotransferase-like"/>
    <property type="match status" value="1"/>
</dbReference>
<evidence type="ECO:0008006" key="3">
    <source>
        <dbReference type="Google" id="ProtNLM"/>
    </source>
</evidence>
<accession>A0A919BLX6</accession>
<gene>
    <name evidence="1" type="ORF">GCM10017161_29880</name>
</gene>
<dbReference type="GO" id="GO:0005829">
    <property type="term" value="C:cytosol"/>
    <property type="evidence" value="ECO:0007669"/>
    <property type="project" value="TreeGrafter"/>
</dbReference>
<comment type="caution">
    <text evidence="1">The sequence shown here is derived from an EMBL/GenBank/DDBJ whole genome shotgun (WGS) entry which is preliminary data.</text>
</comment>
<dbReference type="EMBL" id="BNCK01000007">
    <property type="protein sequence ID" value="GHF99456.1"/>
    <property type="molecule type" value="Genomic_DNA"/>
</dbReference>
<dbReference type="Proteomes" id="UP000623842">
    <property type="component" value="Unassembled WGS sequence"/>
</dbReference>
<evidence type="ECO:0000313" key="2">
    <source>
        <dbReference type="Proteomes" id="UP000623842"/>
    </source>
</evidence>
<keyword evidence="2" id="KW-1185">Reference proteome</keyword>
<protein>
    <recommendedName>
        <fullName evidence="3">Gamma-glutamyl-gamma-aminobutyrate hydrolase family protein</fullName>
    </recommendedName>
</protein>
<dbReference type="InterPro" id="IPR029062">
    <property type="entry name" value="Class_I_gatase-like"/>
</dbReference>
<dbReference type="PROSITE" id="PS51273">
    <property type="entry name" value="GATASE_TYPE_1"/>
    <property type="match status" value="1"/>
</dbReference>
<name>A0A919BLX6_9GAMM</name>
<sequence>MPDKTKPQIVVTGPDQGGAIAWFFTALSIRLAGGHPIRITPNSFDNKLDYDAYVIGGGADIHPDNRQKEPVPQRSKRSLLTRVKEGLLYPMETLSRLSESSYDKPRDELEQKFIDYAVAHNKPLLGICRGHQLLNSRLGGTLYTSTLDLLNDNARIRTVLPRKTVFYAKKGTLIHDIAGDEPLPVNAIHSQAVAKTGHNLEQTGVEPAGITQVIEAKDGRPLLGVQWHPEYLFYLKQHRAIFKWLVNGGQL</sequence>
<reference evidence="1" key="2">
    <citation type="submission" date="2020-09" db="EMBL/GenBank/DDBJ databases">
        <authorList>
            <person name="Sun Q."/>
            <person name="Kim S."/>
        </authorList>
    </citation>
    <scope>NUCLEOTIDE SEQUENCE</scope>
    <source>
        <strain evidence="1">KCTC 42731</strain>
    </source>
</reference>